<dbReference type="GO" id="GO:0005886">
    <property type="term" value="C:plasma membrane"/>
    <property type="evidence" value="ECO:0007669"/>
    <property type="project" value="TreeGrafter"/>
</dbReference>
<evidence type="ECO:0000256" key="4">
    <source>
        <dbReference type="ARBA" id="ARBA00022840"/>
    </source>
</evidence>
<dbReference type="RefSeq" id="WP_083587873.1">
    <property type="nucleotide sequence ID" value="NZ_LT670849.1"/>
</dbReference>
<dbReference type="SMART" id="SM00382">
    <property type="entry name" value="AAA"/>
    <property type="match status" value="1"/>
</dbReference>
<protein>
    <submittedName>
        <fullName evidence="7">Branched-chain amino acid transport system ATP-binding protein</fullName>
    </submittedName>
</protein>
<name>A0A1M7UVM3_9BRAD</name>
<dbReference type="PROSITE" id="PS50893">
    <property type="entry name" value="ABC_TRANSPORTER_2"/>
    <property type="match status" value="1"/>
</dbReference>
<evidence type="ECO:0000313" key="7">
    <source>
        <dbReference type="EMBL" id="SHN86985.1"/>
    </source>
</evidence>
<evidence type="ECO:0000256" key="5">
    <source>
        <dbReference type="ARBA" id="ARBA00024722"/>
    </source>
</evidence>
<dbReference type="SUPFAM" id="SSF52540">
    <property type="entry name" value="P-loop containing nucleoside triphosphate hydrolases"/>
    <property type="match status" value="1"/>
</dbReference>
<dbReference type="EMBL" id="LT670849">
    <property type="protein sequence ID" value="SHN86985.1"/>
    <property type="molecule type" value="Genomic_DNA"/>
</dbReference>
<organism evidence="7 8">
    <name type="scientific">Bradyrhizobium erythrophlei</name>
    <dbReference type="NCBI Taxonomy" id="1437360"/>
    <lineage>
        <taxon>Bacteria</taxon>
        <taxon>Pseudomonadati</taxon>
        <taxon>Pseudomonadota</taxon>
        <taxon>Alphaproteobacteria</taxon>
        <taxon>Hyphomicrobiales</taxon>
        <taxon>Nitrobacteraceae</taxon>
        <taxon>Bradyrhizobium</taxon>
    </lineage>
</organism>
<dbReference type="OrthoDB" id="9779872at2"/>
<proteinExistence type="inferred from homology"/>
<dbReference type="PANTHER" id="PTHR45772:SF9">
    <property type="entry name" value="CONSERVED COMPONENT OF ABC TRANSPORTER FOR NATURAL AMINO ACIDS"/>
    <property type="match status" value="1"/>
</dbReference>
<dbReference type="InterPro" id="IPR032823">
    <property type="entry name" value="BCA_ABC_TP_C"/>
</dbReference>
<evidence type="ECO:0000256" key="1">
    <source>
        <dbReference type="ARBA" id="ARBA00005417"/>
    </source>
</evidence>
<sequence>MNSSAITLQDSVEFRIVSDPPQFQSAASPAAVVTNGQDAPLLQVQGVRKAYGGLEAVSGVDLGLIEGRITGLIGPNGAGKTTLLNVISGVERATAGRIQFLGDEIGSLPQHRLAARGLVRTFQISRELGQLTVLENLLLARASQTGEGLISVFARPGRIRREEEAAIEVARSALQRVNMWRLADEPAANLSGGQKKLLELSRALMLKPRLILLDEPAAGVAPAMEEVLVATIRRLAGEGVNFLIVEHDLDVVAALCDHVYVMAAGKVLTEGPFAEVVSDARVVEAYLGLKT</sequence>
<evidence type="ECO:0000259" key="6">
    <source>
        <dbReference type="PROSITE" id="PS50893"/>
    </source>
</evidence>
<evidence type="ECO:0000256" key="2">
    <source>
        <dbReference type="ARBA" id="ARBA00022448"/>
    </source>
</evidence>
<dbReference type="GO" id="GO:0005524">
    <property type="term" value="F:ATP binding"/>
    <property type="evidence" value="ECO:0007669"/>
    <property type="project" value="UniProtKB-KW"/>
</dbReference>
<dbReference type="InterPro" id="IPR051120">
    <property type="entry name" value="ABC_AA/LPS_Transport"/>
</dbReference>
<dbReference type="Gene3D" id="3.40.50.300">
    <property type="entry name" value="P-loop containing nucleotide triphosphate hydrolases"/>
    <property type="match status" value="1"/>
</dbReference>
<dbReference type="AlphaFoldDB" id="A0A1M7UVM3"/>
<dbReference type="InterPro" id="IPR003439">
    <property type="entry name" value="ABC_transporter-like_ATP-bd"/>
</dbReference>
<gene>
    <name evidence="7" type="ORF">SAMN05444170_6949</name>
</gene>
<accession>A0A1M7UVM3</accession>
<dbReference type="InterPro" id="IPR017871">
    <property type="entry name" value="ABC_transporter-like_CS"/>
</dbReference>
<evidence type="ECO:0000313" key="8">
    <source>
        <dbReference type="Proteomes" id="UP000184096"/>
    </source>
</evidence>
<evidence type="ECO:0000256" key="3">
    <source>
        <dbReference type="ARBA" id="ARBA00022741"/>
    </source>
</evidence>
<dbReference type="GO" id="GO:0016887">
    <property type="term" value="F:ATP hydrolysis activity"/>
    <property type="evidence" value="ECO:0007669"/>
    <property type="project" value="InterPro"/>
</dbReference>
<dbReference type="Pfam" id="PF12399">
    <property type="entry name" value="BCA_ABC_TP_C"/>
    <property type="match status" value="1"/>
</dbReference>
<dbReference type="PROSITE" id="PS00211">
    <property type="entry name" value="ABC_TRANSPORTER_1"/>
    <property type="match status" value="1"/>
</dbReference>
<feature type="domain" description="ABC transporter" evidence="6">
    <location>
        <begin position="42"/>
        <end position="289"/>
    </location>
</feature>
<dbReference type="PANTHER" id="PTHR45772">
    <property type="entry name" value="CONSERVED COMPONENT OF ABC TRANSPORTER FOR NATURAL AMINO ACIDS-RELATED"/>
    <property type="match status" value="1"/>
</dbReference>
<keyword evidence="2" id="KW-0813">Transport</keyword>
<keyword evidence="3" id="KW-0547">Nucleotide-binding</keyword>
<dbReference type="InterPro" id="IPR027417">
    <property type="entry name" value="P-loop_NTPase"/>
</dbReference>
<reference evidence="8" key="1">
    <citation type="submission" date="2016-11" db="EMBL/GenBank/DDBJ databases">
        <authorList>
            <person name="Varghese N."/>
            <person name="Submissions S."/>
        </authorList>
    </citation>
    <scope>NUCLEOTIDE SEQUENCE [LARGE SCALE GENOMIC DNA]</scope>
    <source>
        <strain evidence="8">GAS401</strain>
    </source>
</reference>
<comment type="function">
    <text evidence="5">Involved in beta-(1--&gt;2)glucan export. Transmembrane domains (TMD) form a pore in the inner membrane and the ATP-binding domain (NBD) is responsible for energy generation.</text>
</comment>
<comment type="similarity">
    <text evidence="1">Belongs to the ABC transporter superfamily.</text>
</comment>
<dbReference type="Pfam" id="PF00005">
    <property type="entry name" value="ABC_tran"/>
    <property type="match status" value="1"/>
</dbReference>
<dbReference type="Proteomes" id="UP000184096">
    <property type="component" value="Chromosome I"/>
</dbReference>
<keyword evidence="4 7" id="KW-0067">ATP-binding</keyword>
<dbReference type="CDD" id="cd03219">
    <property type="entry name" value="ABC_Mj1267_LivG_branched"/>
    <property type="match status" value="1"/>
</dbReference>
<dbReference type="InterPro" id="IPR003593">
    <property type="entry name" value="AAA+_ATPase"/>
</dbReference>
<keyword evidence="8" id="KW-1185">Reference proteome</keyword>